<evidence type="ECO:0000259" key="2">
    <source>
        <dbReference type="Pfam" id="PF01909"/>
    </source>
</evidence>
<protein>
    <recommendedName>
        <fullName evidence="5">Glycosyl transferase family 2</fullName>
    </recommendedName>
</protein>
<dbReference type="Pfam" id="PF01909">
    <property type="entry name" value="NTP_transf_2"/>
    <property type="match status" value="1"/>
</dbReference>
<dbReference type="SUPFAM" id="SSF81301">
    <property type="entry name" value="Nucleotidyltransferase"/>
    <property type="match status" value="1"/>
</dbReference>
<feature type="domain" description="Polymerase nucleotidyl transferase" evidence="2">
    <location>
        <begin position="31"/>
        <end position="66"/>
    </location>
</feature>
<evidence type="ECO:0000259" key="1">
    <source>
        <dbReference type="Pfam" id="PF00535"/>
    </source>
</evidence>
<dbReference type="InterPro" id="IPR001173">
    <property type="entry name" value="Glyco_trans_2-like"/>
</dbReference>
<accession>A0ABN2C5U1</accession>
<comment type="caution">
    <text evidence="3">The sequence shown here is derived from an EMBL/GenBank/DDBJ whole genome shotgun (WGS) entry which is preliminary data.</text>
</comment>
<dbReference type="SUPFAM" id="SSF53448">
    <property type="entry name" value="Nucleotide-diphospho-sugar transferases"/>
    <property type="match status" value="2"/>
</dbReference>
<sequence length="708" mass="77113">MELLGALDDAATRYARSVSAAVAAETLGDLLGVYLAGSGATGRFVPGRSDLDLFVVLRDWVPAERGRALLAAARAVRRPRSVKGLDLWVVPESETREPRADPRYVAWALTAIDSELIGGAEQPGDARLALMFAMCRQHAIALHGPAAATVFADVDSAWMIGAMRVDLRMTGPAGWYRVLNACRSMHYLDTGRLCGRSAGAQWARGRVRDVALLDDALAWRERGSGPVMDPQRVAAFVEPVLAQLEGRAGAGDLLGVPAVEALPRVTFVDDTPMVSCVIRAPANPELLSLAARRFAEQQWPHRELVVLVPASGVTASVLPVDDRIRTVVVPPADEAEWAGYALQQAKGPVVATWDAATWYAPDRLAQQVSELLSTNAHRLVAPSVLAYDPQTREARSLRDPATLEQVTLCARRHAWDQFGTIARRGERGELAVRLGPIEEEGEPASLAEVAALIGSELETYAVAVVTATSAAAWRPAVSCLMPTYNRRAFVARAIRYYLQQDYPNRELVVLDDGEDRVEDLVPSDEPSIRYLRLDGRATIGRKRQIACEAADGDVLVQWDDDDWYGRTRLSRQVSPLATGSADIAGILKGYLVDLPKFRFYKGGPPLHEGNLHASIVAGTLAFTRPAWRSTGGYPDCSIGEEVALLRAVMQRGGRVAPIVNDGIYILVRHQANSWRLNYDAERGPAGWSEVAAPEFLPADDLSFYRALR</sequence>
<feature type="domain" description="Glycosyltransferase 2-like" evidence="1">
    <location>
        <begin position="478"/>
        <end position="584"/>
    </location>
</feature>
<dbReference type="PANTHER" id="PTHR43685">
    <property type="entry name" value="GLYCOSYLTRANSFERASE"/>
    <property type="match status" value="1"/>
</dbReference>
<dbReference type="InterPro" id="IPR002934">
    <property type="entry name" value="Polymerase_NTP_transf_dom"/>
</dbReference>
<proteinExistence type="predicted"/>
<evidence type="ECO:0008006" key="5">
    <source>
        <dbReference type="Google" id="ProtNLM"/>
    </source>
</evidence>
<dbReference type="InterPro" id="IPR050834">
    <property type="entry name" value="Glycosyltransf_2"/>
</dbReference>
<dbReference type="EMBL" id="BAAAOS010000005">
    <property type="protein sequence ID" value="GAA1553014.1"/>
    <property type="molecule type" value="Genomic_DNA"/>
</dbReference>
<gene>
    <name evidence="3" type="ORF">GCM10009789_03190</name>
</gene>
<evidence type="ECO:0000313" key="3">
    <source>
        <dbReference type="EMBL" id="GAA1553014.1"/>
    </source>
</evidence>
<organism evidence="3 4">
    <name type="scientific">Kribbella sancticallisti</name>
    <dbReference type="NCBI Taxonomy" id="460087"/>
    <lineage>
        <taxon>Bacteria</taxon>
        <taxon>Bacillati</taxon>
        <taxon>Actinomycetota</taxon>
        <taxon>Actinomycetes</taxon>
        <taxon>Propionibacteriales</taxon>
        <taxon>Kribbellaceae</taxon>
        <taxon>Kribbella</taxon>
    </lineage>
</organism>
<dbReference type="InterPro" id="IPR029044">
    <property type="entry name" value="Nucleotide-diphossugar_trans"/>
</dbReference>
<dbReference type="RefSeq" id="WP_344208924.1">
    <property type="nucleotide sequence ID" value="NZ_BAAAOS010000005.1"/>
</dbReference>
<name>A0ABN2C5U1_9ACTN</name>
<dbReference type="InterPro" id="IPR043519">
    <property type="entry name" value="NT_sf"/>
</dbReference>
<keyword evidence="4" id="KW-1185">Reference proteome</keyword>
<dbReference type="Gene3D" id="3.90.550.10">
    <property type="entry name" value="Spore Coat Polysaccharide Biosynthesis Protein SpsA, Chain A"/>
    <property type="match status" value="1"/>
</dbReference>
<reference evidence="3 4" key="1">
    <citation type="journal article" date="2019" name="Int. J. Syst. Evol. Microbiol.">
        <title>The Global Catalogue of Microorganisms (GCM) 10K type strain sequencing project: providing services to taxonomists for standard genome sequencing and annotation.</title>
        <authorList>
            <consortium name="The Broad Institute Genomics Platform"/>
            <consortium name="The Broad Institute Genome Sequencing Center for Infectious Disease"/>
            <person name="Wu L."/>
            <person name="Ma J."/>
        </authorList>
    </citation>
    <scope>NUCLEOTIDE SEQUENCE [LARGE SCALE GENOMIC DNA]</scope>
    <source>
        <strain evidence="3 4">JCM 14969</strain>
    </source>
</reference>
<dbReference type="CDD" id="cd00761">
    <property type="entry name" value="Glyco_tranf_GTA_type"/>
    <property type="match status" value="1"/>
</dbReference>
<dbReference type="Pfam" id="PF00535">
    <property type="entry name" value="Glycos_transf_2"/>
    <property type="match status" value="1"/>
</dbReference>
<dbReference type="PANTHER" id="PTHR43685:SF14">
    <property type="entry name" value="GLYCOSYLTRANSFERASE 2-LIKE DOMAIN-CONTAINING PROTEIN"/>
    <property type="match status" value="1"/>
</dbReference>
<dbReference type="Proteomes" id="UP001500393">
    <property type="component" value="Unassembled WGS sequence"/>
</dbReference>
<evidence type="ECO:0000313" key="4">
    <source>
        <dbReference type="Proteomes" id="UP001500393"/>
    </source>
</evidence>